<evidence type="ECO:0000313" key="4">
    <source>
        <dbReference type="Proteomes" id="UP000584374"/>
    </source>
</evidence>
<feature type="compositionally biased region" description="Pro residues" evidence="1">
    <location>
        <begin position="176"/>
        <end position="199"/>
    </location>
</feature>
<proteinExistence type="predicted"/>
<sequence length="307" mass="31372">MGARGKPNPLIKPNALSRTASAGLVGLAIIASTVLGGGAAYAADPLVVDEPSAVVQAEAGQQILVAPSTLGFKVRQAVLLTMPLTGQASDAADRFAALAPIPLGAAREGRTFYSGRDIAEAAAPRLAEIGLPADGVDAVTRCFIDLVSIGNSVTVNAGKPEEEPPPPTTRESAPGQPRPTHPPQPGPTTSPGPTAPPSTPTTSAPAPTVSEVPAMTGALPPRLGELSGRSTPWAQARSGLGPNPDDLARQAEERRKAREQHEIRAAGKAEALPTQVTDRVAAPVLLAAIALAVVTAALVRSWVLRRH</sequence>
<dbReference type="AlphaFoldDB" id="A0A840Q701"/>
<name>A0A840Q701_9PSEU</name>
<protein>
    <submittedName>
        <fullName evidence="3">Uncharacterized protein</fullName>
    </submittedName>
</protein>
<organism evidence="3 4">
    <name type="scientific">Saccharopolyspora phatthalungensis</name>
    <dbReference type="NCBI Taxonomy" id="664693"/>
    <lineage>
        <taxon>Bacteria</taxon>
        <taxon>Bacillati</taxon>
        <taxon>Actinomycetota</taxon>
        <taxon>Actinomycetes</taxon>
        <taxon>Pseudonocardiales</taxon>
        <taxon>Pseudonocardiaceae</taxon>
        <taxon>Saccharopolyspora</taxon>
    </lineage>
</organism>
<feature type="transmembrane region" description="Helical" evidence="2">
    <location>
        <begin position="280"/>
        <end position="303"/>
    </location>
</feature>
<comment type="caution">
    <text evidence="3">The sequence shown here is derived from an EMBL/GenBank/DDBJ whole genome shotgun (WGS) entry which is preliminary data.</text>
</comment>
<keyword evidence="2" id="KW-0812">Transmembrane</keyword>
<evidence type="ECO:0000313" key="3">
    <source>
        <dbReference type="EMBL" id="MBB5154429.1"/>
    </source>
</evidence>
<accession>A0A840Q701</accession>
<evidence type="ECO:0000256" key="2">
    <source>
        <dbReference type="SAM" id="Phobius"/>
    </source>
</evidence>
<keyword evidence="2" id="KW-1133">Transmembrane helix</keyword>
<keyword evidence="4" id="KW-1185">Reference proteome</keyword>
<gene>
    <name evidence="3" type="ORF">BJ970_001963</name>
</gene>
<reference evidence="3 4" key="1">
    <citation type="submission" date="2020-08" db="EMBL/GenBank/DDBJ databases">
        <title>Sequencing the genomes of 1000 actinobacteria strains.</title>
        <authorList>
            <person name="Klenk H.-P."/>
        </authorList>
    </citation>
    <scope>NUCLEOTIDE SEQUENCE [LARGE SCALE GENOMIC DNA]</scope>
    <source>
        <strain evidence="3 4">DSM 45584</strain>
    </source>
</reference>
<dbReference type="Proteomes" id="UP000584374">
    <property type="component" value="Unassembled WGS sequence"/>
</dbReference>
<dbReference type="RefSeq" id="WP_184725962.1">
    <property type="nucleotide sequence ID" value="NZ_JACHIW010000001.1"/>
</dbReference>
<keyword evidence="2" id="KW-0472">Membrane</keyword>
<evidence type="ECO:0000256" key="1">
    <source>
        <dbReference type="SAM" id="MobiDB-lite"/>
    </source>
</evidence>
<dbReference type="EMBL" id="JACHIW010000001">
    <property type="protein sequence ID" value="MBB5154429.1"/>
    <property type="molecule type" value="Genomic_DNA"/>
</dbReference>
<feature type="region of interest" description="Disordered" evidence="1">
    <location>
        <begin position="155"/>
        <end position="245"/>
    </location>
</feature>